<keyword evidence="5 8" id="KW-0804">Transcription</keyword>
<feature type="region of interest" description="Disordered" evidence="9">
    <location>
        <begin position="102"/>
        <end position="123"/>
    </location>
</feature>
<accession>H2APQ4</accession>
<dbReference type="GO" id="GO:0001139">
    <property type="term" value="F:RNA polymerase II complex recruiting activity"/>
    <property type="evidence" value="ECO:0007669"/>
    <property type="project" value="EnsemblFungi"/>
</dbReference>
<dbReference type="InParanoid" id="H2APQ4"/>
<dbReference type="RefSeq" id="XP_003955489.1">
    <property type="nucleotide sequence ID" value="XM_003955440.1"/>
</dbReference>
<dbReference type="GO" id="GO:0000979">
    <property type="term" value="F:RNA polymerase II core promoter sequence-specific DNA binding"/>
    <property type="evidence" value="ECO:0007669"/>
    <property type="project" value="EnsemblFungi"/>
</dbReference>
<dbReference type="GO" id="GO:0070847">
    <property type="term" value="C:core mediator complex"/>
    <property type="evidence" value="ECO:0007669"/>
    <property type="project" value="EnsemblFungi"/>
</dbReference>
<feature type="compositionally biased region" description="Polar residues" evidence="9">
    <location>
        <begin position="112"/>
        <end position="123"/>
    </location>
</feature>
<comment type="subunit">
    <text evidence="8">Component of the Mediator complex.</text>
</comment>
<evidence type="ECO:0000256" key="3">
    <source>
        <dbReference type="ARBA" id="ARBA00019610"/>
    </source>
</evidence>
<comment type="subcellular location">
    <subcellularLocation>
        <location evidence="1 8">Nucleus</location>
    </subcellularLocation>
</comment>
<dbReference type="GO" id="GO:0032968">
    <property type="term" value="P:positive regulation of transcription elongation by RNA polymerase II"/>
    <property type="evidence" value="ECO:0007669"/>
    <property type="project" value="EnsemblFungi"/>
</dbReference>
<reference evidence="10 11" key="1">
    <citation type="journal article" date="2011" name="Proc. Natl. Acad. Sci. U.S.A.">
        <title>Evolutionary erosion of yeast sex chromosomes by mating-type switching accidents.</title>
        <authorList>
            <person name="Gordon J.L."/>
            <person name="Armisen D."/>
            <person name="Proux-Wera E."/>
            <person name="Oheigeartaigh S.S."/>
            <person name="Byrne K.P."/>
            <person name="Wolfe K.H."/>
        </authorList>
    </citation>
    <scope>NUCLEOTIDE SEQUENCE [LARGE SCALE GENOMIC DNA]</scope>
    <source>
        <strain evidence="11">ATCC 22294 / BCRC 22015 / CBS 2517 / CECT 1963 / NBRC 1671 / NRRL Y-8276</strain>
    </source>
</reference>
<evidence type="ECO:0000256" key="2">
    <source>
        <dbReference type="ARBA" id="ARBA00005635"/>
    </source>
</evidence>
<evidence type="ECO:0000256" key="5">
    <source>
        <dbReference type="ARBA" id="ARBA00023163"/>
    </source>
</evidence>
<dbReference type="Gene3D" id="6.10.250.2620">
    <property type="match status" value="1"/>
</dbReference>
<dbReference type="STRING" id="1071382.H2APQ4"/>
<evidence type="ECO:0000313" key="10">
    <source>
        <dbReference type="EMBL" id="CCF56354.1"/>
    </source>
</evidence>
<dbReference type="Proteomes" id="UP000005220">
    <property type="component" value="Chromosome 2"/>
</dbReference>
<keyword evidence="8" id="KW-0010">Activator</keyword>
<evidence type="ECO:0000313" key="11">
    <source>
        <dbReference type="Proteomes" id="UP000005220"/>
    </source>
</evidence>
<evidence type="ECO:0000256" key="6">
    <source>
        <dbReference type="ARBA" id="ARBA00023242"/>
    </source>
</evidence>
<sequence length="619" mass="71382">MGKSQFDFEKGVNLALDPNLLSLPSKKSPSSPNAADQQKEPIVPPATAQEINELVSNPYEIYGKMPLAQLVPLILQQKQIPFSELSQDYILKETSEKVMDSNDAMDNEPQLPDNSKSNFSTMDASESYETIRSKMIDHINVAMNESSLALETVSLLLSGVRENNAKSSISPYLKRNVPMGSLNSDRIPINNSNNVKKTNEKIKFSFGWKLKCLDDSKLMLKKNVDKLFEIVRRENKYWQMISQVIVNTDVIFKLRDKLSGERLIGIKYGFEDSGSNYHLDRGIAVLKNNTELNQLELIPYYNNKNFSIHDSNIRIGYTFIRIRIFTKIESEDDFILSGESSITNNDSTNIRDQIKKFKDIIFEKELMYQLKKESSQLISYGVKIENENKIMIELPNEKIEIELLQVDDLSTVMNEQDNPKINDKRANLILITLRLLLVVIFKKNLRRRSTTNSISNHNGSYSEDILLIRPILGKLRHQNYKILLKKIIKQNILDIIESSQCQEIKITRKPNNDTTRTVDKHIDKLNKDIASFDNLINTPVSHFEVSLPDRKDSFKLVLESPNYCNAIISVKYKDPLNDNRAFDAKFTELKEVEEFLYFIITEYILKKETEEHIPIKQEH</sequence>
<keyword evidence="6 8" id="KW-0539">Nucleus</keyword>
<dbReference type="GO" id="GO:0140297">
    <property type="term" value="F:DNA-binding transcription factor binding"/>
    <property type="evidence" value="ECO:0007669"/>
    <property type="project" value="EnsemblFungi"/>
</dbReference>
<dbReference type="OrthoDB" id="5319830at2759"/>
<dbReference type="EMBL" id="HE650822">
    <property type="protein sequence ID" value="CCF56354.1"/>
    <property type="molecule type" value="Genomic_DNA"/>
</dbReference>
<proteinExistence type="inferred from homology"/>
<dbReference type="GO" id="GO:0034605">
    <property type="term" value="P:cellular response to heat"/>
    <property type="evidence" value="ECO:0007669"/>
    <property type="project" value="EnsemblFungi"/>
</dbReference>
<evidence type="ECO:0000256" key="4">
    <source>
        <dbReference type="ARBA" id="ARBA00023015"/>
    </source>
</evidence>
<gene>
    <name evidence="10" type="primary">KAFR0B00550</name>
    <name evidence="8" type="synonym">MED17</name>
    <name evidence="10" type="ORF">KAFR_0B00550</name>
</gene>
<dbReference type="KEGG" id="kaf:KAFR_0B00550"/>
<dbReference type="eggNOG" id="ENOG502QS9H">
    <property type="taxonomic scope" value="Eukaryota"/>
</dbReference>
<feature type="region of interest" description="Disordered" evidence="9">
    <location>
        <begin position="19"/>
        <end position="47"/>
    </location>
</feature>
<keyword evidence="4 8" id="KW-0805">Transcription regulation</keyword>
<dbReference type="GO" id="GO:0003712">
    <property type="term" value="F:transcription coregulator activity"/>
    <property type="evidence" value="ECO:0007669"/>
    <property type="project" value="InterPro"/>
</dbReference>
<name>H2APQ4_KAZAF</name>
<dbReference type="PANTHER" id="PTHR13114:SF7">
    <property type="entry name" value="MEDIATOR OF RNA POLYMERASE II TRANSCRIPTION SUBUNIT 17"/>
    <property type="match status" value="1"/>
</dbReference>
<dbReference type="InterPro" id="IPR019313">
    <property type="entry name" value="Mediator_Med17"/>
</dbReference>
<evidence type="ECO:0000256" key="9">
    <source>
        <dbReference type="SAM" id="MobiDB-lite"/>
    </source>
</evidence>
<dbReference type="HOGENOM" id="CLU_023188_0_0_1"/>
<dbReference type="GO" id="GO:0060261">
    <property type="term" value="P:positive regulation of transcription initiation by RNA polymerase II"/>
    <property type="evidence" value="ECO:0007669"/>
    <property type="project" value="EnsemblFungi"/>
</dbReference>
<evidence type="ECO:0000256" key="8">
    <source>
        <dbReference type="RuleBase" id="RU364140"/>
    </source>
</evidence>
<comment type="function">
    <text evidence="8">Component of the Mediator complex, a coactivator involved in the regulated transcription of nearly all RNA polymerase II-dependent genes. Mediator functions as a bridge to convey information from gene-specific regulatory proteins to the basal RNA polymerase II transcription machinery. Mediator is recruited to promoters by direct interactions with regulatory proteins and serves as a scaffold for the assembly of a functional preinitiation complex with RNA polymerase II and the general transcription factors.</text>
</comment>
<dbReference type="AlphaFoldDB" id="H2APQ4"/>
<feature type="compositionally biased region" description="Low complexity" evidence="9">
    <location>
        <begin position="19"/>
        <end position="36"/>
    </location>
</feature>
<protein>
    <recommendedName>
        <fullName evidence="3 8">Mediator of RNA polymerase II transcription subunit 17</fullName>
    </recommendedName>
    <alternativeName>
        <fullName evidence="7 8">Mediator complex subunit 17</fullName>
    </alternativeName>
</protein>
<keyword evidence="11" id="KW-1185">Reference proteome</keyword>
<evidence type="ECO:0000256" key="7">
    <source>
        <dbReference type="ARBA" id="ARBA00032014"/>
    </source>
</evidence>
<evidence type="ECO:0000256" key="1">
    <source>
        <dbReference type="ARBA" id="ARBA00004123"/>
    </source>
</evidence>
<dbReference type="GeneID" id="13882476"/>
<dbReference type="FunCoup" id="H2APQ4">
    <property type="interactions" value="205"/>
</dbReference>
<dbReference type="PANTHER" id="PTHR13114">
    <property type="entry name" value="MEDIATOR OF RNA POLYMERASE II TRANSCRIPTION SUBUNIT 17"/>
    <property type="match status" value="1"/>
</dbReference>
<dbReference type="Pfam" id="PF10156">
    <property type="entry name" value="Med17"/>
    <property type="match status" value="1"/>
</dbReference>
<organism evidence="10 11">
    <name type="scientific">Kazachstania africana (strain ATCC 22294 / BCRC 22015 / CBS 2517 / CECT 1963 / NBRC 1671 / NRRL Y-8276)</name>
    <name type="common">Yeast</name>
    <name type="synonym">Kluyveromyces africanus</name>
    <dbReference type="NCBI Taxonomy" id="1071382"/>
    <lineage>
        <taxon>Eukaryota</taxon>
        <taxon>Fungi</taxon>
        <taxon>Dikarya</taxon>
        <taxon>Ascomycota</taxon>
        <taxon>Saccharomycotina</taxon>
        <taxon>Saccharomycetes</taxon>
        <taxon>Saccharomycetales</taxon>
        <taxon>Saccharomycetaceae</taxon>
        <taxon>Kazachstania</taxon>
    </lineage>
</organism>
<dbReference type="GO" id="GO:0016592">
    <property type="term" value="C:mediator complex"/>
    <property type="evidence" value="ECO:0007669"/>
    <property type="project" value="InterPro"/>
</dbReference>
<comment type="similarity">
    <text evidence="2 8">Belongs to the Mediator complex subunit 17 family.</text>
</comment>